<feature type="compositionally biased region" description="Low complexity" evidence="2">
    <location>
        <begin position="1108"/>
        <end position="1120"/>
    </location>
</feature>
<feature type="compositionally biased region" description="Acidic residues" evidence="2">
    <location>
        <begin position="854"/>
        <end position="865"/>
    </location>
</feature>
<name>A0AAU9W6P4_9CNID</name>
<feature type="region of interest" description="Disordered" evidence="2">
    <location>
        <begin position="93"/>
        <end position="123"/>
    </location>
</feature>
<evidence type="ECO:0000256" key="1">
    <source>
        <dbReference type="SAM" id="Coils"/>
    </source>
</evidence>
<sequence length="1225" mass="136317">MPIPGVTVEDVDAYSDVSNGSTISVGSAASGGSGHMPRPPSGSSKRSKSVQGRRSKVGKSPYSSLQLKSSSKQQPPKPTARNMWITAMRNGTATLSTENSPIKTWGGSRASQNKQNKTGTRSRHLSDYVQIEDLKNKNHVRSASMSASEPQLSIGGPAYKPQEDYYDEIIELKKIINALKAENNILNTKLRRVEGENVLKDRKMEDLLNTRKQPEDVRRTLTDKKGDTSAIVNSLKQKLHAVERTVKDKEAELSQLKKDVKMTNIEELQIQSETYYQEVQRLQLALIEMQQSQLNGSFGMTSPRNSSLSKGTKGSKPSNVSLQRLAEENEHLKADNRALRKDLLTAIENASSSDKKTTLRAEYADMNRGQLLAKIHELEEKIQDADGKKTQTRKGPLVEGKEDEEVRRKSTSKVTAEVPGRLELKGTTSQKLAQLQEREVELLEEREKQREIIQRLKEDRAHYREVADDLRVQLKSTQADLDRLREEKGVVGDRRSSTSSASPRRKSSVREVPPQDGNDEEMDGMLKEFQQQRAAKALQRQWRGYQGRKMEIEKQDRQAVERQNQAATTLQKNWRKHRDKTKQMDEESKQEAITQIQAALRGQAARNKYIAQLDKELEFTDRDDAVVALQSAMRAHLARKKHLGYIEEDEITSRDTRTRGSSSHHLGDSEPDSDEGLVTRSSSPKRHPEPATTGLRRSSLTGLSGDQAHVTSELARDPTESDSDDDAVVIGRSVKNKKEIHSEEMSSNQLNSETSEERNKKESKKPRETKKAKKESAKKEAKEEKSLIDEEGPRRSLITAPRFANISENSEEDDAVVTSPSRTRSIQTRSGGRVNDSTLEDIRQKPIKKTFEIVDSDDEDDEDDAIVSLPRRSLDTGFSPQRPSLRQSGQPLSSSASSQREVLGSSRDEALQRPGLSLSKRPLSSKRPSLNRSEGGDSGEERTSRYSSIGKSSLPLGSEEESDDDAVVSRSSRSQNKGFIQQRPSSQRSGQAISSAASSSREVFDSHKDEVPQRPGLSLSKRPLSGKRPSLDRSGGSDSGEARNFHSSSARKSSLPVGSEEESDDDDVVVTGRKTKNDKKPARSSLTQKSSASTPPAPQKRERGSIVSSLDSFFSSTASSKDSKSKKSPRKTLAQFNDSDDDDDDDDDDEDKVVVSSLSGSKSKQKRRVSTDSVANLWATSDSGNDLKTKRKSSLKSSPSNKWNADFEFEKPSHRRPDSQLDELF</sequence>
<dbReference type="InterPro" id="IPR000048">
    <property type="entry name" value="IQ_motif_EF-hand-BS"/>
</dbReference>
<feature type="region of interest" description="Disordered" evidence="2">
    <location>
        <begin position="385"/>
        <end position="415"/>
    </location>
</feature>
<feature type="compositionally biased region" description="Low complexity" evidence="2">
    <location>
        <begin position="59"/>
        <end position="74"/>
    </location>
</feature>
<feature type="compositionally biased region" description="Basic and acidic residues" evidence="2">
    <location>
        <begin position="1208"/>
        <end position="1219"/>
    </location>
</feature>
<feature type="compositionally biased region" description="Low complexity" evidence="2">
    <location>
        <begin position="985"/>
        <end position="1001"/>
    </location>
</feature>
<feature type="compositionally biased region" description="Polar residues" evidence="2">
    <location>
        <begin position="1171"/>
        <end position="1186"/>
    </location>
</feature>
<feature type="compositionally biased region" description="Basic residues" evidence="2">
    <location>
        <begin position="45"/>
        <end position="57"/>
    </location>
</feature>
<evidence type="ECO:0000313" key="3">
    <source>
        <dbReference type="EMBL" id="CAH3104098.1"/>
    </source>
</evidence>
<feature type="compositionally biased region" description="Polar residues" evidence="2">
    <location>
        <begin position="695"/>
        <end position="704"/>
    </location>
</feature>
<feature type="region of interest" description="Disordered" evidence="2">
    <location>
        <begin position="1"/>
        <end position="79"/>
    </location>
</feature>
<feature type="coiled-coil region" evidence="1">
    <location>
        <begin position="232"/>
        <end position="285"/>
    </location>
</feature>
<dbReference type="Gene3D" id="1.20.5.190">
    <property type="match status" value="1"/>
</dbReference>
<feature type="compositionally biased region" description="Polar residues" evidence="2">
    <location>
        <begin position="1084"/>
        <end position="1094"/>
    </location>
</feature>
<feature type="region of interest" description="Disordered" evidence="2">
    <location>
        <begin position="651"/>
        <end position="1225"/>
    </location>
</feature>
<feature type="region of interest" description="Disordered" evidence="2">
    <location>
        <begin position="483"/>
        <end position="522"/>
    </location>
</feature>
<dbReference type="Proteomes" id="UP001159428">
    <property type="component" value="Unassembled WGS sequence"/>
</dbReference>
<feature type="compositionally biased region" description="Basic and acidic residues" evidence="2">
    <location>
        <begin position="581"/>
        <end position="590"/>
    </location>
</feature>
<feature type="compositionally biased region" description="Basic and acidic residues" evidence="2">
    <location>
        <begin position="483"/>
        <end position="496"/>
    </location>
</feature>
<feature type="compositionally biased region" description="Polar residues" evidence="2">
    <location>
        <begin position="876"/>
        <end position="886"/>
    </location>
</feature>
<accession>A0AAU9W6P4</accession>
<comment type="caution">
    <text evidence="3">The sequence shown here is derived from an EMBL/GenBank/DDBJ whole genome shotgun (WGS) entry which is preliminary data.</text>
</comment>
<feature type="compositionally biased region" description="Basic and acidic residues" evidence="2">
    <location>
        <begin position="840"/>
        <end position="852"/>
    </location>
</feature>
<feature type="coiled-coil region" evidence="1">
    <location>
        <begin position="162"/>
        <end position="196"/>
    </location>
</feature>
<feature type="compositionally biased region" description="Basic residues" evidence="2">
    <location>
        <begin position="761"/>
        <end position="773"/>
    </location>
</feature>
<feature type="compositionally biased region" description="Low complexity" evidence="2">
    <location>
        <begin position="887"/>
        <end position="899"/>
    </location>
</feature>
<evidence type="ECO:0000313" key="4">
    <source>
        <dbReference type="Proteomes" id="UP001159428"/>
    </source>
</evidence>
<feature type="compositionally biased region" description="Basic and acidic residues" evidence="2">
    <location>
        <begin position="774"/>
        <end position="794"/>
    </location>
</feature>
<feature type="compositionally biased region" description="Polar residues" evidence="2">
    <location>
        <begin position="818"/>
        <end position="830"/>
    </location>
</feature>
<feature type="compositionally biased region" description="Polar residues" evidence="2">
    <location>
        <begin position="109"/>
        <end position="119"/>
    </location>
</feature>
<feature type="compositionally biased region" description="Low complexity" evidence="2">
    <location>
        <begin position="916"/>
        <end position="930"/>
    </location>
</feature>
<keyword evidence="1" id="KW-0175">Coiled coil</keyword>
<feature type="compositionally biased region" description="Basic and acidic residues" evidence="2">
    <location>
        <begin position="1002"/>
        <end position="1012"/>
    </location>
</feature>
<feature type="region of interest" description="Disordered" evidence="2">
    <location>
        <begin position="298"/>
        <end position="319"/>
    </location>
</feature>
<feature type="region of interest" description="Disordered" evidence="2">
    <location>
        <begin position="567"/>
        <end position="590"/>
    </location>
</feature>
<dbReference type="Pfam" id="PF00612">
    <property type="entry name" value="IQ"/>
    <property type="match status" value="2"/>
</dbReference>
<dbReference type="EMBL" id="CALNXJ010000009">
    <property type="protein sequence ID" value="CAH3104098.1"/>
    <property type="molecule type" value="Genomic_DNA"/>
</dbReference>
<reference evidence="3 4" key="1">
    <citation type="submission" date="2022-05" db="EMBL/GenBank/DDBJ databases">
        <authorList>
            <consortium name="Genoscope - CEA"/>
            <person name="William W."/>
        </authorList>
    </citation>
    <scope>NUCLEOTIDE SEQUENCE [LARGE SCALE GENOMIC DNA]</scope>
</reference>
<dbReference type="SMART" id="SM00015">
    <property type="entry name" value="IQ"/>
    <property type="match status" value="4"/>
</dbReference>
<evidence type="ECO:0008006" key="5">
    <source>
        <dbReference type="Google" id="ProtNLM"/>
    </source>
</evidence>
<evidence type="ECO:0000256" key="2">
    <source>
        <dbReference type="SAM" id="MobiDB-lite"/>
    </source>
</evidence>
<feature type="compositionally biased region" description="Acidic residues" evidence="2">
    <location>
        <begin position="1138"/>
        <end position="1151"/>
    </location>
</feature>
<gene>
    <name evidence="3" type="ORF">PMEA_00034535</name>
</gene>
<protein>
    <recommendedName>
        <fullName evidence="5">IQ domain-containing protein E-like</fullName>
    </recommendedName>
</protein>
<keyword evidence="4" id="KW-1185">Reference proteome</keyword>
<dbReference type="AlphaFoldDB" id="A0AAU9W6P4"/>
<feature type="compositionally biased region" description="Polar residues" evidence="2">
    <location>
        <begin position="93"/>
        <end position="102"/>
    </location>
</feature>
<dbReference type="PROSITE" id="PS50096">
    <property type="entry name" value="IQ"/>
    <property type="match status" value="3"/>
</dbReference>
<proteinExistence type="predicted"/>
<feature type="compositionally biased region" description="Polar residues" evidence="2">
    <location>
        <begin position="975"/>
        <end position="984"/>
    </location>
</feature>
<feature type="compositionally biased region" description="Acidic residues" evidence="2">
    <location>
        <begin position="1059"/>
        <end position="1068"/>
    </location>
</feature>
<organism evidence="3 4">
    <name type="scientific">Pocillopora meandrina</name>
    <dbReference type="NCBI Taxonomy" id="46732"/>
    <lineage>
        <taxon>Eukaryota</taxon>
        <taxon>Metazoa</taxon>
        <taxon>Cnidaria</taxon>
        <taxon>Anthozoa</taxon>
        <taxon>Hexacorallia</taxon>
        <taxon>Scleractinia</taxon>
        <taxon>Astrocoeniina</taxon>
        <taxon>Pocilloporidae</taxon>
        <taxon>Pocillopora</taxon>
    </lineage>
</organism>